<sequence length="203" mass="23019">MMNRQVKWMLLVSTLALVGCAGIPDKLVVADEYSLTPYRQLDGATPAIYGQEARWGGVIAAINVKESTTELEVVNFPLSSSTRPQKDKETLGRFKLTFTGLLDPMVYKVGRSITALGTLSGVESGKIGEFPYQFPVLQANYVHLWKDVNKIDMRVRQDPYWYNSGFWPYYPPYYYRPYPRTVVVSGESKIHLPPRNISKTAEK</sequence>
<dbReference type="PROSITE" id="PS51257">
    <property type="entry name" value="PROKAR_LIPOPROTEIN"/>
    <property type="match status" value="1"/>
</dbReference>
<proteinExistence type="predicted"/>
<dbReference type="Proteomes" id="UP000199308">
    <property type="component" value="Unassembled WGS sequence"/>
</dbReference>
<dbReference type="GO" id="GO:0019867">
    <property type="term" value="C:outer membrane"/>
    <property type="evidence" value="ECO:0007669"/>
    <property type="project" value="InterPro"/>
</dbReference>
<dbReference type="PIRSF" id="PIRSF004982">
    <property type="entry name" value="SlP"/>
    <property type="match status" value="1"/>
</dbReference>
<evidence type="ECO:0000256" key="1">
    <source>
        <dbReference type="SAM" id="SignalP"/>
    </source>
</evidence>
<dbReference type="STRING" id="349064.SAMN05660429_01513"/>
<dbReference type="NCBIfam" id="TIGR00752">
    <property type="entry name" value="slp"/>
    <property type="match status" value="1"/>
</dbReference>
<dbReference type="AlphaFoldDB" id="A0A1I0DHY3"/>
<dbReference type="PANTHER" id="PTHR37530:SF1">
    <property type="entry name" value="OUTER MEMBRANE PROTEIN SLP"/>
    <property type="match status" value="1"/>
</dbReference>
<accession>A0A1I0DHY3</accession>
<evidence type="ECO:0000313" key="3">
    <source>
        <dbReference type="Proteomes" id="UP000199308"/>
    </source>
</evidence>
<evidence type="ECO:0000313" key="2">
    <source>
        <dbReference type="EMBL" id="SET31654.1"/>
    </source>
</evidence>
<keyword evidence="2" id="KW-0449">Lipoprotein</keyword>
<keyword evidence="1" id="KW-0732">Signal</keyword>
<gene>
    <name evidence="2" type="ORF">SAMN05660429_01513</name>
</gene>
<dbReference type="InterPro" id="IPR004658">
    <property type="entry name" value="OMP_Slp"/>
</dbReference>
<dbReference type="EMBL" id="FOHK01000006">
    <property type="protein sequence ID" value="SET31654.1"/>
    <property type="molecule type" value="Genomic_DNA"/>
</dbReference>
<feature type="signal peptide" evidence="1">
    <location>
        <begin position="1"/>
        <end position="21"/>
    </location>
</feature>
<organism evidence="2 3">
    <name type="scientific">Thalassotalea agarivorans</name>
    <name type="common">Thalassomonas agarivorans</name>
    <dbReference type="NCBI Taxonomy" id="349064"/>
    <lineage>
        <taxon>Bacteria</taxon>
        <taxon>Pseudomonadati</taxon>
        <taxon>Pseudomonadota</taxon>
        <taxon>Gammaproteobacteria</taxon>
        <taxon>Alteromonadales</taxon>
        <taxon>Colwelliaceae</taxon>
        <taxon>Thalassotalea</taxon>
    </lineage>
</organism>
<name>A0A1I0DHY3_THASX</name>
<reference evidence="2 3" key="1">
    <citation type="submission" date="2016-10" db="EMBL/GenBank/DDBJ databases">
        <authorList>
            <person name="de Groot N.N."/>
        </authorList>
    </citation>
    <scope>NUCLEOTIDE SEQUENCE [LARGE SCALE GENOMIC DNA]</scope>
    <source>
        <strain evidence="2 3">DSM 19706</strain>
    </source>
</reference>
<feature type="chain" id="PRO_5011486460" evidence="1">
    <location>
        <begin position="22"/>
        <end position="203"/>
    </location>
</feature>
<dbReference type="RefSeq" id="WP_093328943.1">
    <property type="nucleotide sequence ID" value="NZ_AP027363.1"/>
</dbReference>
<keyword evidence="3" id="KW-1185">Reference proteome</keyword>
<dbReference type="Pfam" id="PF03843">
    <property type="entry name" value="Slp"/>
    <property type="match status" value="1"/>
</dbReference>
<dbReference type="PANTHER" id="PTHR37530">
    <property type="entry name" value="OUTER MEMBRANE PROTEIN SLP"/>
    <property type="match status" value="1"/>
</dbReference>
<dbReference type="OrthoDB" id="5295757at2"/>
<protein>
    <submittedName>
        <fullName evidence="2">Outer membrane lipoprotein</fullName>
    </submittedName>
</protein>